<evidence type="ECO:0000256" key="2">
    <source>
        <dbReference type="ARBA" id="ARBA00012888"/>
    </source>
</evidence>
<dbReference type="Gene3D" id="3.40.630.30">
    <property type="match status" value="1"/>
</dbReference>
<evidence type="ECO:0000256" key="1">
    <source>
        <dbReference type="ARBA" id="ARBA00011738"/>
    </source>
</evidence>
<name>A0AB37UFB9_9CYAN</name>
<gene>
    <name evidence="10" type="ORF">DSM107010_47210</name>
</gene>
<dbReference type="EC" id="2.3.1.82" evidence="2"/>
<evidence type="ECO:0000313" key="11">
    <source>
        <dbReference type="Proteomes" id="UP000282574"/>
    </source>
</evidence>
<dbReference type="InterPro" id="IPR024170">
    <property type="entry name" value="Aminoglycoside_N6-AcTrfrase"/>
</dbReference>
<dbReference type="InterPro" id="IPR016181">
    <property type="entry name" value="Acyl_CoA_acyltransferase"/>
</dbReference>
<comment type="caution">
    <text evidence="10">The sequence shown here is derived from an EMBL/GenBank/DDBJ whole genome shotgun (WGS) entry which is preliminary data.</text>
</comment>
<comment type="subunit">
    <text evidence="1">Homodimer.</text>
</comment>
<dbReference type="PIRSF" id="PIRSF000452">
    <property type="entry name" value="6-N-acetyltransf"/>
    <property type="match status" value="1"/>
</dbReference>
<dbReference type="PANTHER" id="PTHR43072:SF60">
    <property type="entry name" value="L-2,4-DIAMINOBUTYRIC ACID ACETYLTRANSFERASE"/>
    <property type="match status" value="1"/>
</dbReference>
<dbReference type="GO" id="GO:0047663">
    <property type="term" value="F:aminoglycoside 6'-N-acetyltransferase activity"/>
    <property type="evidence" value="ECO:0007669"/>
    <property type="project" value="UniProtKB-EC"/>
</dbReference>
<dbReference type="InterPro" id="IPR000182">
    <property type="entry name" value="GNAT_dom"/>
</dbReference>
<protein>
    <recommendedName>
        <fullName evidence="3">Aminoglycoside N(6')-acetyltransferase type 1</fullName>
        <ecNumber evidence="2">2.3.1.82</ecNumber>
    </recommendedName>
    <alternativeName>
        <fullName evidence="7">Aminoglycoside resistance protein</fullName>
    </alternativeName>
</protein>
<dbReference type="GO" id="GO:0046677">
    <property type="term" value="P:response to antibiotic"/>
    <property type="evidence" value="ECO:0007669"/>
    <property type="project" value="UniProtKB-KW"/>
</dbReference>
<dbReference type="PROSITE" id="PS51186">
    <property type="entry name" value="GNAT"/>
    <property type="match status" value="1"/>
</dbReference>
<dbReference type="SUPFAM" id="SSF55729">
    <property type="entry name" value="Acyl-CoA N-acyltransferases (Nat)"/>
    <property type="match status" value="1"/>
</dbReference>
<keyword evidence="5" id="KW-0046">Antibiotic resistance</keyword>
<dbReference type="Pfam" id="PF00583">
    <property type="entry name" value="Acetyltransf_1"/>
    <property type="match status" value="1"/>
</dbReference>
<keyword evidence="4" id="KW-0808">Transferase</keyword>
<sequence length="153" mass="17481">MQKVKIVEVNQENFNAWLDLALKLWSDESVEEMQRSLTNILYSPREAGFLVKDDNAKAIGFINLSLRYDYVPGATQSPVAYVEGIYVEDEYRKQGIGTKLIQFAQQWAIERGCMELASDALLDNTASYDFHTKVGFQEVERVVTFIKQVTSSR</sequence>
<proteinExistence type="predicted"/>
<dbReference type="EMBL" id="RSCK01000052">
    <property type="protein sequence ID" value="RUT08732.1"/>
    <property type="molecule type" value="Genomic_DNA"/>
</dbReference>
<dbReference type="CDD" id="cd04301">
    <property type="entry name" value="NAT_SF"/>
    <property type="match status" value="1"/>
</dbReference>
<dbReference type="AlphaFoldDB" id="A0AB37UFB9"/>
<evidence type="ECO:0000256" key="8">
    <source>
        <dbReference type="ARBA" id="ARBA00048923"/>
    </source>
</evidence>
<evidence type="ECO:0000256" key="5">
    <source>
        <dbReference type="ARBA" id="ARBA00023251"/>
    </source>
</evidence>
<dbReference type="Proteomes" id="UP000282574">
    <property type="component" value="Unassembled WGS sequence"/>
</dbReference>
<feature type="domain" description="N-acetyltransferase" evidence="9">
    <location>
        <begin position="4"/>
        <end position="153"/>
    </location>
</feature>
<evidence type="ECO:0000256" key="7">
    <source>
        <dbReference type="ARBA" id="ARBA00029660"/>
    </source>
</evidence>
<evidence type="ECO:0000256" key="3">
    <source>
        <dbReference type="ARBA" id="ARBA00017677"/>
    </source>
</evidence>
<evidence type="ECO:0000256" key="4">
    <source>
        <dbReference type="ARBA" id="ARBA00022679"/>
    </source>
</evidence>
<keyword evidence="11" id="KW-1185">Reference proteome</keyword>
<dbReference type="NCBIfam" id="NF043067">
    <property type="entry name" value="AAC_6p_group_E"/>
    <property type="match status" value="1"/>
</dbReference>
<evidence type="ECO:0000313" key="10">
    <source>
        <dbReference type="EMBL" id="RUT08732.1"/>
    </source>
</evidence>
<reference evidence="10 11" key="1">
    <citation type="journal article" date="2019" name="Genome Biol. Evol.">
        <title>Day and night: Metabolic profiles and evolutionary relationships of six axenic non-marine cyanobacteria.</title>
        <authorList>
            <person name="Will S.E."/>
            <person name="Henke P."/>
            <person name="Boedeker C."/>
            <person name="Huang S."/>
            <person name="Brinkmann H."/>
            <person name="Rohde M."/>
            <person name="Jarek M."/>
            <person name="Friedl T."/>
            <person name="Seufert S."/>
            <person name="Schumacher M."/>
            <person name="Overmann J."/>
            <person name="Neumann-Schaal M."/>
            <person name="Petersen J."/>
        </authorList>
    </citation>
    <scope>NUCLEOTIDE SEQUENCE [LARGE SCALE GENOMIC DNA]</scope>
    <source>
        <strain evidence="10 11">SAG 39.79</strain>
    </source>
</reference>
<keyword evidence="6" id="KW-0012">Acyltransferase</keyword>
<comment type="catalytic activity">
    <reaction evidence="8">
        <text>kanamycin B + acetyl-CoA = N(6')-acetylkanamycin B + CoA + H(+)</text>
        <dbReference type="Rhea" id="RHEA:16449"/>
        <dbReference type="ChEBI" id="CHEBI:15378"/>
        <dbReference type="ChEBI" id="CHEBI:57287"/>
        <dbReference type="ChEBI" id="CHEBI:57288"/>
        <dbReference type="ChEBI" id="CHEBI:58390"/>
        <dbReference type="ChEBI" id="CHEBI:58549"/>
        <dbReference type="EC" id="2.3.1.82"/>
    </reaction>
</comment>
<dbReference type="RefSeq" id="WP_127024114.1">
    <property type="nucleotide sequence ID" value="NZ_JAVKZF010000002.1"/>
</dbReference>
<accession>A0AB37UFB9</accession>
<evidence type="ECO:0000256" key="6">
    <source>
        <dbReference type="ARBA" id="ARBA00023315"/>
    </source>
</evidence>
<evidence type="ECO:0000259" key="9">
    <source>
        <dbReference type="PROSITE" id="PS51186"/>
    </source>
</evidence>
<organism evidence="10 11">
    <name type="scientific">Chroococcidiopsis cubana SAG 39.79</name>
    <dbReference type="NCBI Taxonomy" id="388085"/>
    <lineage>
        <taxon>Bacteria</taxon>
        <taxon>Bacillati</taxon>
        <taxon>Cyanobacteriota</taxon>
        <taxon>Cyanophyceae</taxon>
        <taxon>Chroococcidiopsidales</taxon>
        <taxon>Chroococcidiopsidaceae</taxon>
        <taxon>Chroococcidiopsis</taxon>
    </lineage>
</organism>
<dbReference type="PANTHER" id="PTHR43072">
    <property type="entry name" value="N-ACETYLTRANSFERASE"/>
    <property type="match status" value="1"/>
</dbReference>